<keyword evidence="2" id="KW-1185">Reference proteome</keyword>
<organism evidence="1 2">
    <name type="scientific">Marinomonas communis</name>
    <dbReference type="NCBI Taxonomy" id="28254"/>
    <lineage>
        <taxon>Bacteria</taxon>
        <taxon>Pseudomonadati</taxon>
        <taxon>Pseudomonadota</taxon>
        <taxon>Gammaproteobacteria</taxon>
        <taxon>Oceanospirillales</taxon>
        <taxon>Oceanospirillaceae</taxon>
        <taxon>Marinomonas</taxon>
    </lineage>
</organism>
<dbReference type="Proteomes" id="UP000295729">
    <property type="component" value="Unassembled WGS sequence"/>
</dbReference>
<dbReference type="InterPro" id="IPR018707">
    <property type="entry name" value="LpxR"/>
</dbReference>
<proteinExistence type="predicted"/>
<dbReference type="Pfam" id="PF09982">
    <property type="entry name" value="LpxR"/>
    <property type="match status" value="1"/>
</dbReference>
<dbReference type="OrthoDB" id="9776275at2"/>
<dbReference type="Gene3D" id="2.40.128.140">
    <property type="entry name" value="Outer membrane protein"/>
    <property type="match status" value="1"/>
</dbReference>
<reference evidence="1 2" key="1">
    <citation type="submission" date="2019-03" db="EMBL/GenBank/DDBJ databases">
        <title>Genomic Encyclopedia of Type Strains, Phase IV (KMG-IV): sequencing the most valuable type-strain genomes for metagenomic binning, comparative biology and taxonomic classification.</title>
        <authorList>
            <person name="Goeker M."/>
        </authorList>
    </citation>
    <scope>NUCLEOTIDE SEQUENCE [LARGE SCALE GENOMIC DNA]</scope>
    <source>
        <strain evidence="1 2">DSM 5604</strain>
    </source>
</reference>
<evidence type="ECO:0008006" key="3">
    <source>
        <dbReference type="Google" id="ProtNLM"/>
    </source>
</evidence>
<accession>A0A4R6X9T1</accession>
<gene>
    <name evidence="1" type="ORF">C8D85_1255</name>
</gene>
<sequence length="346" mass="38575">MGFDTMMPTIHTWNVNVTMLKLRQLIYFLLIVTSYQIHAGNSVASVTLDNDYFVNSDDGYTSGLYLAVYEKGSLDNESVLPQPSFLVTPLLWSMPSKGVDEAINAYNIGQSMFTPSDITRTVPDANDIPYSAIIALTNSYILSSRNHADVVSTTVGVVGPAALGKQSQNAIHSILGSEAPKGWDAQLRNEAVFQFGRGRVWRSWSSELDDYDLLTTAKANLGTLQSSVSSNVIVRYGRDLRHSFASVLLMDTRTSNPIAVDGEWYLYLGVQAQYVFNQIYTDGNTYRDSASVDYDHTFIGLNYGLTYSWGRSALTFAVNHSDLFQSESEQYRNDTRYGTLTYSWSM</sequence>
<name>A0A4R6X9T1_9GAMM</name>
<dbReference type="AlphaFoldDB" id="A0A4R6X9T1"/>
<comment type="caution">
    <text evidence="1">The sequence shown here is derived from an EMBL/GenBank/DDBJ whole genome shotgun (WGS) entry which is preliminary data.</text>
</comment>
<dbReference type="EMBL" id="SNZA01000001">
    <property type="protein sequence ID" value="TDR15876.1"/>
    <property type="molecule type" value="Genomic_DNA"/>
</dbReference>
<evidence type="ECO:0000313" key="1">
    <source>
        <dbReference type="EMBL" id="TDR15876.1"/>
    </source>
</evidence>
<dbReference type="InterPro" id="IPR037107">
    <property type="entry name" value="Put_OMP_sf"/>
</dbReference>
<evidence type="ECO:0000313" key="2">
    <source>
        <dbReference type="Proteomes" id="UP000295729"/>
    </source>
</evidence>
<protein>
    <recommendedName>
        <fullName evidence="3">Lipid A deacylase LpxR family protein</fullName>
    </recommendedName>
</protein>